<dbReference type="InterPro" id="IPR014347">
    <property type="entry name" value="Tautomerase/MIF_sf"/>
</dbReference>
<dbReference type="NCBIfam" id="NF002571">
    <property type="entry name" value="PRK02220.1"/>
    <property type="match status" value="1"/>
</dbReference>
<name>A0ABD5AVY4_STACR</name>
<protein>
    <recommendedName>
        <fullName evidence="4">Tautomerase</fullName>
        <ecNumber evidence="4">5.3.2.-</ecNumber>
    </recommendedName>
</protein>
<gene>
    <name evidence="6" type="ORF">RCF65_05685</name>
</gene>
<evidence type="ECO:0000256" key="3">
    <source>
        <dbReference type="PIRSR" id="PIRSR618191-1"/>
    </source>
</evidence>
<evidence type="ECO:0000256" key="1">
    <source>
        <dbReference type="ARBA" id="ARBA00006723"/>
    </source>
</evidence>
<comment type="caution">
    <text evidence="6">The sequence shown here is derived from an EMBL/GenBank/DDBJ whole genome shotgun (WGS) entry which is preliminary data.</text>
</comment>
<dbReference type="AlphaFoldDB" id="A0ABD5AVY4"/>
<dbReference type="EMBL" id="JAVGJF010000026">
    <property type="protein sequence ID" value="MDQ7175475.1"/>
    <property type="molecule type" value="Genomic_DNA"/>
</dbReference>
<organism evidence="6 7">
    <name type="scientific">Staphylococcus chromogenes</name>
    <name type="common">Staphylococcus hyicus subsp. chromogenes</name>
    <dbReference type="NCBI Taxonomy" id="46126"/>
    <lineage>
        <taxon>Bacteria</taxon>
        <taxon>Bacillati</taxon>
        <taxon>Bacillota</taxon>
        <taxon>Bacilli</taxon>
        <taxon>Bacillales</taxon>
        <taxon>Staphylococcaceae</taxon>
        <taxon>Staphylococcus</taxon>
    </lineage>
</organism>
<dbReference type="PANTHER" id="PTHR35530:SF1">
    <property type="entry name" value="2-HYDROXYMUCONATE TAUTOMERASE"/>
    <property type="match status" value="1"/>
</dbReference>
<reference evidence="6 7" key="1">
    <citation type="submission" date="2023-08" db="EMBL/GenBank/DDBJ databases">
        <title>Whole genome sequencing of Staphylococcus chromogenes NNSch 2386.</title>
        <authorList>
            <person name="Kropotov V.S."/>
            <person name="Boriskina E.V."/>
            <person name="Gordinskaya N.A."/>
            <person name="Shkurkina I.S."/>
            <person name="Kryazhev D.V."/>
            <person name="Alekseeva A.E."/>
            <person name="Makhova M.A."/>
        </authorList>
    </citation>
    <scope>NUCLEOTIDE SEQUENCE [LARGE SCALE GENOMIC DNA]</scope>
    <source>
        <strain evidence="6 7">NNSch 2386</strain>
    </source>
</reference>
<dbReference type="PANTHER" id="PTHR35530">
    <property type="entry name" value="TAUTOMERASE-RELATED"/>
    <property type="match status" value="1"/>
</dbReference>
<feature type="active site" description="Proton acceptor; via imino nitrogen" evidence="3">
    <location>
        <position position="2"/>
    </location>
</feature>
<evidence type="ECO:0000313" key="7">
    <source>
        <dbReference type="Proteomes" id="UP001240157"/>
    </source>
</evidence>
<evidence type="ECO:0000313" key="6">
    <source>
        <dbReference type="EMBL" id="MDQ7175475.1"/>
    </source>
</evidence>
<dbReference type="InterPro" id="IPR004370">
    <property type="entry name" value="4-OT-like_dom"/>
</dbReference>
<feature type="domain" description="4-oxalocrotonate tautomerase-like" evidence="5">
    <location>
        <begin position="2"/>
        <end position="60"/>
    </location>
</feature>
<dbReference type="InterPro" id="IPR018191">
    <property type="entry name" value="4-OT"/>
</dbReference>
<dbReference type="RefSeq" id="WP_103158872.1">
    <property type="nucleotide sequence ID" value="NZ_BMDK01000001.1"/>
</dbReference>
<evidence type="ECO:0000256" key="2">
    <source>
        <dbReference type="ARBA" id="ARBA00023235"/>
    </source>
</evidence>
<dbReference type="SUPFAM" id="SSF55331">
    <property type="entry name" value="Tautomerase/MIF"/>
    <property type="match status" value="1"/>
</dbReference>
<dbReference type="NCBIfam" id="TIGR00013">
    <property type="entry name" value="taut"/>
    <property type="match status" value="1"/>
</dbReference>
<keyword evidence="2 4" id="KW-0413">Isomerase</keyword>
<dbReference type="Proteomes" id="UP001240157">
    <property type="component" value="Unassembled WGS sequence"/>
</dbReference>
<dbReference type="Gene3D" id="3.30.429.10">
    <property type="entry name" value="Macrophage Migration Inhibitory Factor"/>
    <property type="match status" value="1"/>
</dbReference>
<accession>A0ABD5AVY4</accession>
<proteinExistence type="inferred from homology"/>
<comment type="similarity">
    <text evidence="1 4">Belongs to the 4-oxalocrotonate tautomerase family.</text>
</comment>
<dbReference type="GO" id="GO:0016853">
    <property type="term" value="F:isomerase activity"/>
    <property type="evidence" value="ECO:0007669"/>
    <property type="project" value="UniProtKB-UniRule"/>
</dbReference>
<dbReference type="EC" id="5.3.2.-" evidence="4"/>
<sequence length="61" mass="6690">MPIVTVQLLEGRTDEQLKALVAEVTDAVEKTTHAQRDAISVIVEEMKPQHYGVGGTRKSDV</sequence>
<dbReference type="Pfam" id="PF01361">
    <property type="entry name" value="Tautomerase"/>
    <property type="match status" value="1"/>
</dbReference>
<evidence type="ECO:0000259" key="5">
    <source>
        <dbReference type="Pfam" id="PF01361"/>
    </source>
</evidence>
<evidence type="ECO:0000256" key="4">
    <source>
        <dbReference type="RuleBase" id="RU362032"/>
    </source>
</evidence>